<dbReference type="GO" id="GO:0043541">
    <property type="term" value="C:UDP-N-acetylglucosamine transferase complex"/>
    <property type="evidence" value="ECO:0007669"/>
    <property type="project" value="TreeGrafter"/>
</dbReference>
<dbReference type="EMBL" id="JANEYG010000239">
    <property type="protein sequence ID" value="KAJ8910840.1"/>
    <property type="molecule type" value="Genomic_DNA"/>
</dbReference>
<dbReference type="GO" id="GO:0004577">
    <property type="term" value="F:N-acetylglucosaminyldiphosphodolichol N-acetylglucosaminyltransferase activity"/>
    <property type="evidence" value="ECO:0007669"/>
    <property type="project" value="TreeGrafter"/>
</dbReference>
<comment type="subcellular location">
    <subcellularLocation>
        <location evidence="1">Endoplasmic reticulum membrane</location>
        <topology evidence="1">Single-pass membrane protein</topology>
    </subcellularLocation>
</comment>
<gene>
    <name evidence="9" type="ORF">NQ315_015575</name>
</gene>
<dbReference type="Proteomes" id="UP001159042">
    <property type="component" value="Unassembled WGS sequence"/>
</dbReference>
<comment type="similarity">
    <text evidence="2">Belongs to the ALG14 family.</text>
</comment>
<evidence type="ECO:0000256" key="8">
    <source>
        <dbReference type="SAM" id="Phobius"/>
    </source>
</evidence>
<organism evidence="9 10">
    <name type="scientific">Exocentrus adspersus</name>
    <dbReference type="NCBI Taxonomy" id="1586481"/>
    <lineage>
        <taxon>Eukaryota</taxon>
        <taxon>Metazoa</taxon>
        <taxon>Ecdysozoa</taxon>
        <taxon>Arthropoda</taxon>
        <taxon>Hexapoda</taxon>
        <taxon>Insecta</taxon>
        <taxon>Pterygota</taxon>
        <taxon>Neoptera</taxon>
        <taxon>Endopterygota</taxon>
        <taxon>Coleoptera</taxon>
        <taxon>Polyphaga</taxon>
        <taxon>Cucujiformia</taxon>
        <taxon>Chrysomeloidea</taxon>
        <taxon>Cerambycidae</taxon>
        <taxon>Lamiinae</taxon>
        <taxon>Acanthocinini</taxon>
        <taxon>Exocentrus</taxon>
    </lineage>
</organism>
<name>A0AAV8V9C4_9CUCU</name>
<dbReference type="GO" id="GO:0006488">
    <property type="term" value="P:dolichol-linked oligosaccharide biosynthetic process"/>
    <property type="evidence" value="ECO:0007669"/>
    <property type="project" value="InterPro"/>
</dbReference>
<proteinExistence type="inferred from homology"/>
<keyword evidence="7 8" id="KW-0472">Membrane</keyword>
<feature type="transmembrane region" description="Helical" evidence="8">
    <location>
        <begin position="120"/>
        <end position="140"/>
    </location>
</feature>
<keyword evidence="10" id="KW-1185">Reference proteome</keyword>
<keyword evidence="6 8" id="KW-1133">Transmembrane helix</keyword>
<feature type="transmembrane region" description="Helical" evidence="8">
    <location>
        <begin position="6"/>
        <end position="25"/>
    </location>
</feature>
<protein>
    <recommendedName>
        <fullName evidence="3">UDP-N-acetylglucosamine transferase subunit ALG14</fullName>
    </recommendedName>
</protein>
<accession>A0AAV8V9C4</accession>
<comment type="caution">
    <text evidence="9">The sequence shown here is derived from an EMBL/GenBank/DDBJ whole genome shotgun (WGS) entry which is preliminary data.</text>
</comment>
<evidence type="ECO:0000256" key="3">
    <source>
        <dbReference type="ARBA" id="ARBA00017467"/>
    </source>
</evidence>
<evidence type="ECO:0000256" key="5">
    <source>
        <dbReference type="ARBA" id="ARBA00022824"/>
    </source>
</evidence>
<evidence type="ECO:0000313" key="10">
    <source>
        <dbReference type="Proteomes" id="UP001159042"/>
    </source>
</evidence>
<dbReference type="Gene3D" id="3.40.50.2000">
    <property type="entry name" value="Glycogen Phosphorylase B"/>
    <property type="match status" value="1"/>
</dbReference>
<evidence type="ECO:0000256" key="1">
    <source>
        <dbReference type="ARBA" id="ARBA00004389"/>
    </source>
</evidence>
<evidence type="ECO:0000256" key="6">
    <source>
        <dbReference type="ARBA" id="ARBA00022989"/>
    </source>
</evidence>
<dbReference type="PANTHER" id="PTHR12154">
    <property type="entry name" value="GLYCOSYL TRANSFERASE-RELATED"/>
    <property type="match status" value="1"/>
</dbReference>
<evidence type="ECO:0000313" key="9">
    <source>
        <dbReference type="EMBL" id="KAJ8910840.1"/>
    </source>
</evidence>
<dbReference type="PANTHER" id="PTHR12154:SF4">
    <property type="entry name" value="UDP-N-ACETYLGLUCOSAMINE TRANSFERASE SUBUNIT ALG14 HOMOLOG"/>
    <property type="match status" value="1"/>
</dbReference>
<feature type="transmembrane region" description="Helical" evidence="8">
    <location>
        <begin position="146"/>
        <end position="169"/>
    </location>
</feature>
<evidence type="ECO:0000256" key="4">
    <source>
        <dbReference type="ARBA" id="ARBA00022692"/>
    </source>
</evidence>
<keyword evidence="5" id="KW-0256">Endoplasmic reticulum</keyword>
<evidence type="ECO:0000256" key="7">
    <source>
        <dbReference type="ARBA" id="ARBA00023136"/>
    </source>
</evidence>
<dbReference type="Pfam" id="PF08660">
    <property type="entry name" value="Alg14"/>
    <property type="match status" value="1"/>
</dbReference>
<sequence length="222" mass="25484">MESQLRLELGILFIVLIVARVLFLIHKVTTGHSKYATSKRKSSCKTIICIGSGGHTTEMLKLVSNLDFTKYSPRYYIMASSDVTSMQKVEELEKAKRLPTKGTIDYRIYRIPRSRVVKQSYFTSVFTTLYSILYTTPVIFMIRPDLILCNGPGTCIPVCGLAFLLKLIFVKDTRIVFIESFCRTQTFSLTGKILIYFADNFLVQWPSLKRKLKRSEYIGQLM</sequence>
<reference evidence="9 10" key="1">
    <citation type="journal article" date="2023" name="Insect Mol. Biol.">
        <title>Genome sequencing provides insights into the evolution of gene families encoding plant cell wall-degrading enzymes in longhorned beetles.</title>
        <authorList>
            <person name="Shin N.R."/>
            <person name="Okamura Y."/>
            <person name="Kirsch R."/>
            <person name="Pauchet Y."/>
        </authorList>
    </citation>
    <scope>NUCLEOTIDE SEQUENCE [LARGE SCALE GENOMIC DNA]</scope>
    <source>
        <strain evidence="9">EAD_L_NR</strain>
    </source>
</reference>
<dbReference type="InterPro" id="IPR013969">
    <property type="entry name" value="Oligosacch_biosynth_Alg14"/>
</dbReference>
<keyword evidence="4 8" id="KW-0812">Transmembrane</keyword>
<evidence type="ECO:0000256" key="2">
    <source>
        <dbReference type="ARBA" id="ARBA00009731"/>
    </source>
</evidence>
<dbReference type="AlphaFoldDB" id="A0AAV8V9C4"/>